<feature type="non-terminal residue" evidence="1">
    <location>
        <position position="294"/>
    </location>
</feature>
<organism evidence="1 2">
    <name type="scientific">Durusdinium trenchii</name>
    <dbReference type="NCBI Taxonomy" id="1381693"/>
    <lineage>
        <taxon>Eukaryota</taxon>
        <taxon>Sar</taxon>
        <taxon>Alveolata</taxon>
        <taxon>Dinophyceae</taxon>
        <taxon>Suessiales</taxon>
        <taxon>Symbiodiniaceae</taxon>
        <taxon>Durusdinium</taxon>
    </lineage>
</organism>
<accession>A0ABP0JXU0</accession>
<evidence type="ECO:0000313" key="1">
    <source>
        <dbReference type="EMBL" id="CAK9019289.1"/>
    </source>
</evidence>
<dbReference type="EMBL" id="CAXAMM010009063">
    <property type="protein sequence ID" value="CAK9019289.1"/>
    <property type="molecule type" value="Genomic_DNA"/>
</dbReference>
<evidence type="ECO:0000313" key="2">
    <source>
        <dbReference type="Proteomes" id="UP001642464"/>
    </source>
</evidence>
<sequence length="294" mass="32766">MLWPPDIWVLGRRRLKPGAGGGDPTPMSAGFLTHPASAGGAEVLFAGDWRVEERSLASIARHLVHPLKATVLAVLSASPRGSDHEVNRTRGSKAARAVQAKGVLKRFFPALAGVRWVEDLSTEALRSLVAPKALALYETLGGGAVAPLRRSALGGQLHSLRKMQLAWRMVECYERKRKRRFKWLLYSRLDLIWVADHPPLRLFEPPDAVWTVPLAGAQEVKETIFAANDWHGLVPRASRFVAAYFGRWALLRKGLPWQPLLEPEELLASVCHWLRIPLGLFDATFSLASCRRWT</sequence>
<reference evidence="1 2" key="1">
    <citation type="submission" date="2024-02" db="EMBL/GenBank/DDBJ databases">
        <authorList>
            <person name="Chen Y."/>
            <person name="Shah S."/>
            <person name="Dougan E. K."/>
            <person name="Thang M."/>
            <person name="Chan C."/>
        </authorList>
    </citation>
    <scope>NUCLEOTIDE SEQUENCE [LARGE SCALE GENOMIC DNA]</scope>
</reference>
<comment type="caution">
    <text evidence="1">The sequence shown here is derived from an EMBL/GenBank/DDBJ whole genome shotgun (WGS) entry which is preliminary data.</text>
</comment>
<dbReference type="Proteomes" id="UP001642464">
    <property type="component" value="Unassembled WGS sequence"/>
</dbReference>
<proteinExistence type="predicted"/>
<protein>
    <submittedName>
        <fullName evidence="1">Uncharacterized protein</fullName>
    </submittedName>
</protein>
<name>A0ABP0JXU0_9DINO</name>
<keyword evidence="2" id="KW-1185">Reference proteome</keyword>
<gene>
    <name evidence="1" type="ORF">SCF082_LOCUS14446</name>
</gene>